<keyword evidence="1" id="KW-0472">Membrane</keyword>
<dbReference type="EMBL" id="MN739427">
    <property type="protein sequence ID" value="QHT04353.1"/>
    <property type="molecule type" value="Genomic_DNA"/>
</dbReference>
<sequence length="61" mass="6985">MNMMNIAIIFIAIIAINYIVTAIMNFLGVELQFYGSYLLWIFAIILFWGFLPGPVNYFDGS</sequence>
<keyword evidence="1" id="KW-1133">Transmembrane helix</keyword>
<protein>
    <submittedName>
        <fullName evidence="2">Uncharacterized protein</fullName>
    </submittedName>
</protein>
<name>A0A6C0CJ75_9ZZZZ</name>
<evidence type="ECO:0000256" key="1">
    <source>
        <dbReference type="SAM" id="Phobius"/>
    </source>
</evidence>
<feature type="transmembrane region" description="Helical" evidence="1">
    <location>
        <begin position="34"/>
        <end position="51"/>
    </location>
</feature>
<proteinExistence type="predicted"/>
<evidence type="ECO:0000313" key="2">
    <source>
        <dbReference type="EMBL" id="QHT04353.1"/>
    </source>
</evidence>
<organism evidence="2">
    <name type="scientific">viral metagenome</name>
    <dbReference type="NCBI Taxonomy" id="1070528"/>
    <lineage>
        <taxon>unclassified sequences</taxon>
        <taxon>metagenomes</taxon>
        <taxon>organismal metagenomes</taxon>
    </lineage>
</organism>
<accession>A0A6C0CJ75</accession>
<reference evidence="2" key="1">
    <citation type="journal article" date="2020" name="Nature">
        <title>Giant virus diversity and host interactions through global metagenomics.</title>
        <authorList>
            <person name="Schulz F."/>
            <person name="Roux S."/>
            <person name="Paez-Espino D."/>
            <person name="Jungbluth S."/>
            <person name="Walsh D.A."/>
            <person name="Denef V.J."/>
            <person name="McMahon K.D."/>
            <person name="Konstantinidis K.T."/>
            <person name="Eloe-Fadrosh E.A."/>
            <person name="Kyrpides N.C."/>
            <person name="Woyke T."/>
        </authorList>
    </citation>
    <scope>NUCLEOTIDE SEQUENCE</scope>
    <source>
        <strain evidence="2">GVMAG-M-3300021185-45</strain>
    </source>
</reference>
<dbReference type="AlphaFoldDB" id="A0A6C0CJ75"/>
<feature type="transmembrane region" description="Helical" evidence="1">
    <location>
        <begin position="6"/>
        <end position="27"/>
    </location>
</feature>
<keyword evidence="1" id="KW-0812">Transmembrane</keyword>